<dbReference type="PANTHER" id="PTHR22594">
    <property type="entry name" value="ASPARTYL/LYSYL-TRNA SYNTHETASE"/>
    <property type="match status" value="1"/>
</dbReference>
<dbReference type="Pfam" id="PF00152">
    <property type="entry name" value="tRNA-synt_2"/>
    <property type="match status" value="1"/>
</dbReference>
<evidence type="ECO:0000313" key="9">
    <source>
        <dbReference type="EMBL" id="OOZ38481.1"/>
    </source>
</evidence>
<keyword evidence="3" id="KW-0547">Nucleotide-binding</keyword>
<keyword evidence="6" id="KW-0030">Aminoacyl-tRNA synthetase</keyword>
<evidence type="ECO:0000256" key="2">
    <source>
        <dbReference type="ARBA" id="ARBA00022598"/>
    </source>
</evidence>
<dbReference type="Proteomes" id="UP000190198">
    <property type="component" value="Unassembled WGS sequence"/>
</dbReference>
<dbReference type="InterPro" id="IPR045864">
    <property type="entry name" value="aa-tRNA-synth_II/BPL/LPL"/>
</dbReference>
<accession>A0A1T2L082</accession>
<dbReference type="RefSeq" id="WP_306341497.1">
    <property type="nucleotide sequence ID" value="NZ_MPRK01000177.1"/>
</dbReference>
<feature type="non-terminal residue" evidence="9">
    <location>
        <position position="1"/>
    </location>
</feature>
<keyword evidence="10" id="KW-1185">Reference proteome</keyword>
<dbReference type="AlphaFoldDB" id="A0A1T2L082"/>
<dbReference type="SUPFAM" id="SSF55261">
    <property type="entry name" value="GAD domain-like"/>
    <property type="match status" value="1"/>
</dbReference>
<dbReference type="GO" id="GO:0005524">
    <property type="term" value="F:ATP binding"/>
    <property type="evidence" value="ECO:0007669"/>
    <property type="project" value="UniProtKB-KW"/>
</dbReference>
<keyword evidence="2 9" id="KW-0436">Ligase</keyword>
<dbReference type="InterPro" id="IPR004364">
    <property type="entry name" value="Aa-tRNA-synt_II"/>
</dbReference>
<keyword evidence="4" id="KW-0067">ATP-binding</keyword>
<dbReference type="PRINTS" id="PR01042">
    <property type="entry name" value="TRNASYNTHASP"/>
</dbReference>
<evidence type="ECO:0000256" key="1">
    <source>
        <dbReference type="ARBA" id="ARBA00006303"/>
    </source>
</evidence>
<feature type="domain" description="Aminoacyl-tRNA synthetase class II (D/K/N)" evidence="7">
    <location>
        <begin position="99"/>
        <end position="237"/>
    </location>
</feature>
<evidence type="ECO:0000256" key="4">
    <source>
        <dbReference type="ARBA" id="ARBA00022840"/>
    </source>
</evidence>
<dbReference type="Pfam" id="PF02938">
    <property type="entry name" value="GAD"/>
    <property type="match status" value="1"/>
</dbReference>
<evidence type="ECO:0000259" key="8">
    <source>
        <dbReference type="Pfam" id="PF02938"/>
    </source>
</evidence>
<dbReference type="SUPFAM" id="SSF55681">
    <property type="entry name" value="Class II aaRS and biotin synthetases"/>
    <property type="match status" value="1"/>
</dbReference>
<dbReference type="GO" id="GO:0005737">
    <property type="term" value="C:cytoplasm"/>
    <property type="evidence" value="ECO:0007669"/>
    <property type="project" value="InterPro"/>
</dbReference>
<comment type="caution">
    <text evidence="9">The sequence shown here is derived from an EMBL/GenBank/DDBJ whole genome shotgun (WGS) entry which is preliminary data.</text>
</comment>
<dbReference type="InterPro" id="IPR004115">
    <property type="entry name" value="GAD-like_sf"/>
</dbReference>
<dbReference type="PANTHER" id="PTHR22594:SF5">
    <property type="entry name" value="ASPARTATE--TRNA LIGASE, MITOCHONDRIAL"/>
    <property type="match status" value="1"/>
</dbReference>
<dbReference type="GO" id="GO:0004815">
    <property type="term" value="F:aspartate-tRNA ligase activity"/>
    <property type="evidence" value="ECO:0007669"/>
    <property type="project" value="TreeGrafter"/>
</dbReference>
<gene>
    <name evidence="9" type="ORF">BOW52_08450</name>
</gene>
<evidence type="ECO:0000256" key="6">
    <source>
        <dbReference type="ARBA" id="ARBA00023146"/>
    </source>
</evidence>
<evidence type="ECO:0000256" key="5">
    <source>
        <dbReference type="ARBA" id="ARBA00022917"/>
    </source>
</evidence>
<sequence length="270" mass="29871">LRLPKGGELSRKEIDGYTKFVGIYGARGLAYIKVNELANGRDGLQSPILKFLPDEAINAILERTSAEDGDLIFFGADKTHVVNESIGALREKLGKDRGLMEGEWKPLWVVDFPMFEFDEGEGRWTALHHPFTAPKLEGDSIEVNPGTALSRAYDMVLNGSEIGGGSIRIHRRAVQEQVFNLLGIEKQEADEKFGFLLDALKYGCPPHGGLAFGLDRLIMLMSGASSIRDVMAFPKTQTASCLLTNAPSEVSTRQLRDLHIKLREREKTAE</sequence>
<comment type="similarity">
    <text evidence="1">Belongs to the class-II aminoacyl-tRNA synthetase family. Type 1 subfamily.</text>
</comment>
<feature type="domain" description="GAD" evidence="8">
    <location>
        <begin position="1"/>
        <end position="85"/>
    </location>
</feature>
<keyword evidence="5" id="KW-0648">Protein biosynthesis</keyword>
<dbReference type="GO" id="GO:0006422">
    <property type="term" value="P:aspartyl-tRNA aminoacylation"/>
    <property type="evidence" value="ECO:0007669"/>
    <property type="project" value="TreeGrafter"/>
</dbReference>
<dbReference type="InterPro" id="IPR029351">
    <property type="entry name" value="GAD_dom"/>
</dbReference>
<evidence type="ECO:0000313" key="10">
    <source>
        <dbReference type="Proteomes" id="UP000190198"/>
    </source>
</evidence>
<dbReference type="EMBL" id="MPRK01000177">
    <property type="protein sequence ID" value="OOZ38481.1"/>
    <property type="molecule type" value="Genomic_DNA"/>
</dbReference>
<protein>
    <submittedName>
        <fullName evidence="9">Aspartate--tRNA ligase</fullName>
    </submittedName>
</protein>
<evidence type="ECO:0000259" key="7">
    <source>
        <dbReference type="Pfam" id="PF00152"/>
    </source>
</evidence>
<organism evidence="9 10">
    <name type="scientific">Solemya elarraichensis gill symbiont</name>
    <dbReference type="NCBI Taxonomy" id="1918949"/>
    <lineage>
        <taxon>Bacteria</taxon>
        <taxon>Pseudomonadati</taxon>
        <taxon>Pseudomonadota</taxon>
        <taxon>Gammaproteobacteria</taxon>
        <taxon>sulfur-oxidizing symbionts</taxon>
    </lineage>
</organism>
<dbReference type="Gene3D" id="3.30.930.10">
    <property type="entry name" value="Bira Bifunctional Protein, Domain 2"/>
    <property type="match status" value="1"/>
</dbReference>
<reference evidence="9 10" key="1">
    <citation type="submission" date="2016-11" db="EMBL/GenBank/DDBJ databases">
        <title>Mixed transmission modes and dynamic genome evolution in an obligate animal-bacterial symbiosis.</title>
        <authorList>
            <person name="Russell S.L."/>
            <person name="Corbett-Detig R.B."/>
            <person name="Cavanaugh C.M."/>
        </authorList>
    </citation>
    <scope>NUCLEOTIDE SEQUENCE [LARGE SCALE GENOMIC DNA]</scope>
    <source>
        <strain evidence="9">Sp-SM6</strain>
    </source>
</reference>
<proteinExistence type="inferred from homology"/>
<dbReference type="InterPro" id="IPR002312">
    <property type="entry name" value="Asp/Asn-tRNA-synth_IIb"/>
</dbReference>
<name>A0A1T2L082_9GAMM</name>
<evidence type="ECO:0000256" key="3">
    <source>
        <dbReference type="ARBA" id="ARBA00022741"/>
    </source>
</evidence>